<dbReference type="PIRSF" id="PIRSF015730">
    <property type="entry name" value="TFAR19"/>
    <property type="match status" value="1"/>
</dbReference>
<evidence type="ECO:0000313" key="4">
    <source>
        <dbReference type="Proteomes" id="UP001210925"/>
    </source>
</evidence>
<dbReference type="InterPro" id="IPR036883">
    <property type="entry name" value="PDCD5-like_sf"/>
</dbReference>
<dbReference type="PANTHER" id="PTHR10840">
    <property type="entry name" value="PROGRAMMED CELL DEATH PROTEIN 5"/>
    <property type="match status" value="1"/>
</dbReference>
<feature type="compositionally biased region" description="Acidic residues" evidence="2">
    <location>
        <begin position="128"/>
        <end position="137"/>
    </location>
</feature>
<dbReference type="GO" id="GO:0003677">
    <property type="term" value="F:DNA binding"/>
    <property type="evidence" value="ECO:0007669"/>
    <property type="project" value="InterPro"/>
</dbReference>
<evidence type="ECO:0000256" key="1">
    <source>
        <dbReference type="ARBA" id="ARBA00010490"/>
    </source>
</evidence>
<organism evidence="3 4">
    <name type="scientific">Boothiomyces macroporosus</name>
    <dbReference type="NCBI Taxonomy" id="261099"/>
    <lineage>
        <taxon>Eukaryota</taxon>
        <taxon>Fungi</taxon>
        <taxon>Fungi incertae sedis</taxon>
        <taxon>Chytridiomycota</taxon>
        <taxon>Chytridiomycota incertae sedis</taxon>
        <taxon>Chytridiomycetes</taxon>
        <taxon>Rhizophydiales</taxon>
        <taxon>Terramycetaceae</taxon>
        <taxon>Boothiomyces</taxon>
    </lineage>
</organism>
<dbReference type="GO" id="GO:0005829">
    <property type="term" value="C:cytosol"/>
    <property type="evidence" value="ECO:0007669"/>
    <property type="project" value="TreeGrafter"/>
</dbReference>
<dbReference type="Pfam" id="PF01984">
    <property type="entry name" value="dsDNA_bind"/>
    <property type="match status" value="1"/>
</dbReference>
<feature type="region of interest" description="Disordered" evidence="2">
    <location>
        <begin position="14"/>
        <end position="46"/>
    </location>
</feature>
<feature type="compositionally biased region" description="Basic and acidic residues" evidence="2">
    <location>
        <begin position="35"/>
        <end position="46"/>
    </location>
</feature>
<dbReference type="PANTHER" id="PTHR10840:SF0">
    <property type="entry name" value="PROGRAMMED CELL DEATH PROTEIN 5"/>
    <property type="match status" value="1"/>
</dbReference>
<evidence type="ECO:0008006" key="5">
    <source>
        <dbReference type="Google" id="ProtNLM"/>
    </source>
</evidence>
<gene>
    <name evidence="3" type="ORF">HK103_000656</name>
</gene>
<reference evidence="3" key="1">
    <citation type="submission" date="2020-05" db="EMBL/GenBank/DDBJ databases">
        <title>Phylogenomic resolution of chytrid fungi.</title>
        <authorList>
            <person name="Stajich J.E."/>
            <person name="Amses K."/>
            <person name="Simmons R."/>
            <person name="Seto K."/>
            <person name="Myers J."/>
            <person name="Bonds A."/>
            <person name="Quandt C.A."/>
            <person name="Barry K."/>
            <person name="Liu P."/>
            <person name="Grigoriev I."/>
            <person name="Longcore J.E."/>
            <person name="James T.Y."/>
        </authorList>
    </citation>
    <scope>NUCLEOTIDE SEQUENCE</scope>
    <source>
        <strain evidence="3">PLAUS21</strain>
    </source>
</reference>
<evidence type="ECO:0000256" key="2">
    <source>
        <dbReference type="SAM" id="MobiDB-lite"/>
    </source>
</evidence>
<keyword evidence="4" id="KW-1185">Reference proteome</keyword>
<comment type="caution">
    <text evidence="3">The sequence shown here is derived from an EMBL/GenBank/DDBJ whole genome shotgun (WGS) entry which is preliminary data.</text>
</comment>
<feature type="region of interest" description="Disordered" evidence="2">
    <location>
        <begin position="111"/>
        <end position="137"/>
    </location>
</feature>
<name>A0AAD5UKG4_9FUNG</name>
<sequence>MDDELAQLRAKRLAEMKAQSGQSMGLPAGMAGQPQREDQEKQKQMEDMRHNMLAQILSGEARERLARIRIVKEDKARGVEDMIIRMAQTGQIRGKVSESQLVDLLSQISEQQTKSTKIQFSRRRSGDDSDDDDDFGL</sequence>
<comment type="similarity">
    <text evidence="1">Belongs to the PDCD5 family.</text>
</comment>
<dbReference type="AlphaFoldDB" id="A0AAD5UKG4"/>
<protein>
    <recommendedName>
        <fullName evidence="5">Programmed cell death protein 5</fullName>
    </recommendedName>
</protein>
<dbReference type="GO" id="GO:0005634">
    <property type="term" value="C:nucleus"/>
    <property type="evidence" value="ECO:0007669"/>
    <property type="project" value="TreeGrafter"/>
</dbReference>
<proteinExistence type="inferred from homology"/>
<dbReference type="Proteomes" id="UP001210925">
    <property type="component" value="Unassembled WGS sequence"/>
</dbReference>
<evidence type="ECO:0000313" key="3">
    <source>
        <dbReference type="EMBL" id="KAJ3260514.1"/>
    </source>
</evidence>
<accession>A0AAD5UKG4</accession>
<dbReference type="InterPro" id="IPR002836">
    <property type="entry name" value="PDCD5-like"/>
</dbReference>
<dbReference type="EMBL" id="JADGKB010000011">
    <property type="protein sequence ID" value="KAJ3260514.1"/>
    <property type="molecule type" value="Genomic_DNA"/>
</dbReference>
<dbReference type="Gene3D" id="1.10.8.140">
    <property type="entry name" value="PDCD5-like"/>
    <property type="match status" value="1"/>
</dbReference>
<dbReference type="SUPFAM" id="SSF46950">
    <property type="entry name" value="Double-stranded DNA-binding domain"/>
    <property type="match status" value="1"/>
</dbReference>